<gene>
    <name evidence="3" type="ORF">K458DRAFT_417098</name>
</gene>
<proteinExistence type="predicted"/>
<dbReference type="Gene3D" id="3.90.1300.10">
    <property type="entry name" value="Amidase signature (AS) domain"/>
    <property type="match status" value="1"/>
</dbReference>
<dbReference type="InterPro" id="IPR036928">
    <property type="entry name" value="AS_sf"/>
</dbReference>
<dbReference type="EMBL" id="MU005578">
    <property type="protein sequence ID" value="KAF2685913.1"/>
    <property type="molecule type" value="Genomic_DNA"/>
</dbReference>
<evidence type="ECO:0000313" key="4">
    <source>
        <dbReference type="Proteomes" id="UP000799291"/>
    </source>
</evidence>
<dbReference type="AlphaFoldDB" id="A0A6G1J6U6"/>
<dbReference type="Pfam" id="PF01425">
    <property type="entry name" value="Amidase"/>
    <property type="match status" value="1"/>
</dbReference>
<keyword evidence="4" id="KW-1185">Reference proteome</keyword>
<dbReference type="SUPFAM" id="SSF75304">
    <property type="entry name" value="Amidase signature (AS) enzymes"/>
    <property type="match status" value="1"/>
</dbReference>
<dbReference type="Proteomes" id="UP000799291">
    <property type="component" value="Unassembled WGS sequence"/>
</dbReference>
<name>A0A6G1J6U6_9PLEO</name>
<sequence length="672" mass="73930">MPTPFQPLPQRLIVQLGDISYLVRNRVEYELRGDALTLDASPAPVVILSLNNVPLSLAAIHNKFAQFEAKDDVFNSKFTSGGYLIVQQPNNQSSGQLPSDLKNYLHESSTKLLTLNESLPEGPYFALGNRLHQAWRLYPDVLSAFAVAVVPDDDDTTTTKASPTLKKYRAFQNAAFTDATAAVSVPVPSRLYTEKTSEQPFAGVRIAIKDNMHLCGIVTGLGNRAYAELYGKQNTTAKYVETLQNKGAVIVGKTKMSAFAGSEVPPNQCIDYFPPWNARGDGYQGPSGSSSGAAAVIAGYPWIDASLCTDTSGSLRFPASCHGTWGHRVTWGDVSMEGIVPAVQLYDNLGLLARTPEQIQGLLSLISPEIEPFGRDQLSPEETSVVGERFDPPEIPRRSLPMSLPSHPTRLIYPTDWYPLSNTNQQLMTEAFVQKLGDYLGINATKLSILEEWERTAPAGTDPSLIEFLDMSAFTVNGYFGYHNFDAFRQEYREKFGKKPYVSPSHSARWKRGAKWTEEQRDQSLAKIEVFRSWWKEHIWNLSDDGGYTIMVVPQGRPGANYRDRTAKSSGGDSKPDPKSYDEIFVTSMLGCPQLVVPIGQNPYESEVSGLVEYAPIVTTVIGPPNFDKLLVGLASATLGKAGWPTSILTGPLMFEKGDNERNTAPAPNQKL</sequence>
<dbReference type="InterPro" id="IPR023631">
    <property type="entry name" value="Amidase_dom"/>
</dbReference>
<dbReference type="OrthoDB" id="5423360at2759"/>
<evidence type="ECO:0000256" key="1">
    <source>
        <dbReference type="SAM" id="MobiDB-lite"/>
    </source>
</evidence>
<feature type="compositionally biased region" description="Basic and acidic residues" evidence="1">
    <location>
        <begin position="388"/>
        <end position="397"/>
    </location>
</feature>
<protein>
    <submittedName>
        <fullName evidence="3">Amidase signature enzyme</fullName>
    </submittedName>
</protein>
<dbReference type="PANTHER" id="PTHR46310:SF7">
    <property type="entry name" value="AMIDASE 1"/>
    <property type="match status" value="1"/>
</dbReference>
<accession>A0A6G1J6U6</accession>
<feature type="region of interest" description="Disordered" evidence="1">
    <location>
        <begin position="376"/>
        <end position="401"/>
    </location>
</feature>
<evidence type="ECO:0000313" key="3">
    <source>
        <dbReference type="EMBL" id="KAF2685913.1"/>
    </source>
</evidence>
<reference evidence="3" key="1">
    <citation type="journal article" date="2020" name="Stud. Mycol.">
        <title>101 Dothideomycetes genomes: a test case for predicting lifestyles and emergence of pathogens.</title>
        <authorList>
            <person name="Haridas S."/>
            <person name="Albert R."/>
            <person name="Binder M."/>
            <person name="Bloem J."/>
            <person name="Labutti K."/>
            <person name="Salamov A."/>
            <person name="Andreopoulos B."/>
            <person name="Baker S."/>
            <person name="Barry K."/>
            <person name="Bills G."/>
            <person name="Bluhm B."/>
            <person name="Cannon C."/>
            <person name="Castanera R."/>
            <person name="Culley D."/>
            <person name="Daum C."/>
            <person name="Ezra D."/>
            <person name="Gonzalez J."/>
            <person name="Henrissat B."/>
            <person name="Kuo A."/>
            <person name="Liang C."/>
            <person name="Lipzen A."/>
            <person name="Lutzoni F."/>
            <person name="Magnuson J."/>
            <person name="Mondo S."/>
            <person name="Nolan M."/>
            <person name="Ohm R."/>
            <person name="Pangilinan J."/>
            <person name="Park H.-J."/>
            <person name="Ramirez L."/>
            <person name="Alfaro M."/>
            <person name="Sun H."/>
            <person name="Tritt A."/>
            <person name="Yoshinaga Y."/>
            <person name="Zwiers L.-H."/>
            <person name="Turgeon B."/>
            <person name="Goodwin S."/>
            <person name="Spatafora J."/>
            <person name="Crous P."/>
            <person name="Grigoriev I."/>
        </authorList>
    </citation>
    <scope>NUCLEOTIDE SEQUENCE</scope>
    <source>
        <strain evidence="3">CBS 122367</strain>
    </source>
</reference>
<feature type="domain" description="Amidase" evidence="2">
    <location>
        <begin position="193"/>
        <end position="371"/>
    </location>
</feature>
<dbReference type="PANTHER" id="PTHR46310">
    <property type="entry name" value="AMIDASE 1"/>
    <property type="match status" value="1"/>
</dbReference>
<organism evidence="3 4">
    <name type="scientific">Lentithecium fluviatile CBS 122367</name>
    <dbReference type="NCBI Taxonomy" id="1168545"/>
    <lineage>
        <taxon>Eukaryota</taxon>
        <taxon>Fungi</taxon>
        <taxon>Dikarya</taxon>
        <taxon>Ascomycota</taxon>
        <taxon>Pezizomycotina</taxon>
        <taxon>Dothideomycetes</taxon>
        <taxon>Pleosporomycetidae</taxon>
        <taxon>Pleosporales</taxon>
        <taxon>Massarineae</taxon>
        <taxon>Lentitheciaceae</taxon>
        <taxon>Lentithecium</taxon>
    </lineage>
</organism>
<evidence type="ECO:0000259" key="2">
    <source>
        <dbReference type="Pfam" id="PF01425"/>
    </source>
</evidence>